<dbReference type="InterPro" id="IPR013766">
    <property type="entry name" value="Thioredoxin_domain"/>
</dbReference>
<evidence type="ECO:0000256" key="1">
    <source>
        <dbReference type="ARBA" id="ARBA00022559"/>
    </source>
</evidence>
<dbReference type="InterPro" id="IPR002065">
    <property type="entry name" value="TPX"/>
</dbReference>
<dbReference type="HAMAP" id="MF_00269">
    <property type="entry name" value="Tpx"/>
    <property type="match status" value="1"/>
</dbReference>
<dbReference type="InterPro" id="IPR050455">
    <property type="entry name" value="Tpx_Peroxidase_subfamily"/>
</dbReference>
<comment type="similarity">
    <text evidence="6">Belongs to the peroxiredoxin family. Tpx subfamily.</text>
</comment>
<feature type="active site" description="Cysteine sulfenic acid (-SOH) intermediate" evidence="6">
    <location>
        <position position="64"/>
    </location>
</feature>
<comment type="subunit">
    <text evidence="6">Homodimer.</text>
</comment>
<dbReference type="NCBIfam" id="NF001808">
    <property type="entry name" value="PRK00522.1"/>
    <property type="match status" value="1"/>
</dbReference>
<dbReference type="InterPro" id="IPR013740">
    <property type="entry name" value="Redoxin"/>
</dbReference>
<proteinExistence type="inferred from homology"/>
<evidence type="ECO:0000313" key="9">
    <source>
        <dbReference type="Proteomes" id="UP000756860"/>
    </source>
</evidence>
<protein>
    <recommendedName>
        <fullName evidence="6">Thiol peroxidase</fullName>
        <shortName evidence="6">Tpx</shortName>
        <ecNumber evidence="6">1.11.1.24</ecNumber>
    </recommendedName>
    <alternativeName>
        <fullName evidence="6">Peroxiredoxin tpx</fullName>
        <shortName evidence="6">Prx</shortName>
    </alternativeName>
    <alternativeName>
        <fullName evidence="6">Thioredoxin peroxidase</fullName>
    </alternativeName>
    <alternativeName>
        <fullName evidence="6">Thioredoxin-dependent peroxiredoxin</fullName>
    </alternativeName>
</protein>
<comment type="caution">
    <text evidence="6">Lacks conserved residue(s) required for the propagation of feature annotation.</text>
</comment>
<keyword evidence="5 6" id="KW-0676">Redox-active center</keyword>
<feature type="domain" description="Thioredoxin" evidence="7">
    <location>
        <begin position="22"/>
        <end position="171"/>
    </location>
</feature>
<dbReference type="Gene3D" id="3.40.30.10">
    <property type="entry name" value="Glutaredoxin"/>
    <property type="match status" value="1"/>
</dbReference>
<evidence type="ECO:0000256" key="5">
    <source>
        <dbReference type="ARBA" id="ARBA00023284"/>
    </source>
</evidence>
<evidence type="ECO:0000256" key="3">
    <source>
        <dbReference type="ARBA" id="ARBA00023002"/>
    </source>
</evidence>
<keyword evidence="2 6" id="KW-0049">Antioxidant</keyword>
<dbReference type="Pfam" id="PF08534">
    <property type="entry name" value="Redoxin"/>
    <property type="match status" value="1"/>
</dbReference>
<comment type="catalytic activity">
    <reaction evidence="6">
        <text>a hydroperoxide + [thioredoxin]-dithiol = an alcohol + [thioredoxin]-disulfide + H2O</text>
        <dbReference type="Rhea" id="RHEA:62620"/>
        <dbReference type="Rhea" id="RHEA-COMP:10698"/>
        <dbReference type="Rhea" id="RHEA-COMP:10700"/>
        <dbReference type="ChEBI" id="CHEBI:15377"/>
        <dbReference type="ChEBI" id="CHEBI:29950"/>
        <dbReference type="ChEBI" id="CHEBI:30879"/>
        <dbReference type="ChEBI" id="CHEBI:35924"/>
        <dbReference type="ChEBI" id="CHEBI:50058"/>
        <dbReference type="EC" id="1.11.1.24"/>
    </reaction>
</comment>
<gene>
    <name evidence="6 8" type="primary">tpx</name>
    <name evidence="8" type="ORF">KI810_01090</name>
</gene>
<dbReference type="InterPro" id="IPR036249">
    <property type="entry name" value="Thioredoxin-like_sf"/>
</dbReference>
<name>A0ABS5S8D0_9BACT</name>
<dbReference type="InterPro" id="IPR018219">
    <property type="entry name" value="Tpx_CS"/>
</dbReference>
<dbReference type="GO" id="GO:0004601">
    <property type="term" value="F:peroxidase activity"/>
    <property type="evidence" value="ECO:0007669"/>
    <property type="project" value="UniProtKB-KW"/>
</dbReference>
<accession>A0ABS5S8D0</accession>
<reference evidence="8 9" key="1">
    <citation type="submission" date="2021-05" db="EMBL/GenBank/DDBJ databases">
        <title>The draft genome of Geobacter luticola JCM 17780.</title>
        <authorList>
            <person name="Xu Z."/>
            <person name="Masuda Y."/>
            <person name="Itoh H."/>
            <person name="Senoo K."/>
        </authorList>
    </citation>
    <scope>NUCLEOTIDE SEQUENCE [LARGE SCALE GENOMIC DNA]</scope>
    <source>
        <strain evidence="8 9">JCM 17780</strain>
    </source>
</reference>
<dbReference type="Proteomes" id="UP000756860">
    <property type="component" value="Unassembled WGS sequence"/>
</dbReference>
<dbReference type="EC" id="1.11.1.24" evidence="6"/>
<dbReference type="EMBL" id="JAHCVK010000001">
    <property type="protein sequence ID" value="MBT0651637.1"/>
    <property type="molecule type" value="Genomic_DNA"/>
</dbReference>
<comment type="function">
    <text evidence="6">Thiol-specific peroxidase that catalyzes the reduction of hydrogen peroxide and organic hydroperoxides to water and alcohols, respectively. Plays a role in cell protection against oxidative stress by detoxifying peroxides.</text>
</comment>
<keyword evidence="9" id="KW-1185">Reference proteome</keyword>
<comment type="caution">
    <text evidence="8">The sequence shown here is derived from an EMBL/GenBank/DDBJ whole genome shotgun (WGS) entry which is preliminary data.</text>
</comment>
<keyword evidence="1 6" id="KW-0575">Peroxidase</keyword>
<dbReference type="CDD" id="cd03014">
    <property type="entry name" value="PRX_Atyp2cys"/>
    <property type="match status" value="1"/>
</dbReference>
<evidence type="ECO:0000256" key="4">
    <source>
        <dbReference type="ARBA" id="ARBA00023157"/>
    </source>
</evidence>
<evidence type="ECO:0000259" key="7">
    <source>
        <dbReference type="PROSITE" id="PS51352"/>
    </source>
</evidence>
<evidence type="ECO:0000313" key="8">
    <source>
        <dbReference type="EMBL" id="MBT0651637.1"/>
    </source>
</evidence>
<dbReference type="RefSeq" id="WP_214173641.1">
    <property type="nucleotide sequence ID" value="NZ_JAHCVK010000001.1"/>
</dbReference>
<dbReference type="PANTHER" id="PTHR43110:SF1">
    <property type="entry name" value="THIOL PEROXIDASE"/>
    <property type="match status" value="1"/>
</dbReference>
<dbReference type="PROSITE" id="PS51352">
    <property type="entry name" value="THIOREDOXIN_2"/>
    <property type="match status" value="1"/>
</dbReference>
<keyword evidence="3 6" id="KW-0560">Oxidoreductase</keyword>
<evidence type="ECO:0000256" key="6">
    <source>
        <dbReference type="HAMAP-Rule" id="MF_00269"/>
    </source>
</evidence>
<dbReference type="SUPFAM" id="SSF52833">
    <property type="entry name" value="Thioredoxin-like"/>
    <property type="match status" value="1"/>
</dbReference>
<evidence type="ECO:0000256" key="2">
    <source>
        <dbReference type="ARBA" id="ARBA00022862"/>
    </source>
</evidence>
<sequence length="171" mass="18613">MEERTGSVTFKGNPITLLGPALKVGDRAPDFRVVDTSLAPLALVDFAGKIKIFSTVPSLDTPVCDTETRRFNQEAAGLPDSVVVLTVSLDLPFAQKRWCGAAGIDRVQTLSDYQDRSFGLSYGVLIKELKLLSRSIFVVDAQDTIRYIQHVPEVTTEPDYGAVLTAVKGLL</sequence>
<dbReference type="PROSITE" id="PS01265">
    <property type="entry name" value="TPX"/>
    <property type="match status" value="1"/>
</dbReference>
<dbReference type="PANTHER" id="PTHR43110">
    <property type="entry name" value="THIOL PEROXIDASE"/>
    <property type="match status" value="1"/>
</dbReference>
<keyword evidence="4" id="KW-1015">Disulfide bond</keyword>
<organism evidence="8 9">
    <name type="scientific">Geomobilimonas luticola</name>
    <dbReference type="NCBI Taxonomy" id="1114878"/>
    <lineage>
        <taxon>Bacteria</taxon>
        <taxon>Pseudomonadati</taxon>
        <taxon>Thermodesulfobacteriota</taxon>
        <taxon>Desulfuromonadia</taxon>
        <taxon>Geobacterales</taxon>
        <taxon>Geobacteraceae</taxon>
        <taxon>Geomobilimonas</taxon>
    </lineage>
</organism>